<evidence type="ECO:0000256" key="8">
    <source>
        <dbReference type="RuleBase" id="RU361193"/>
    </source>
</evidence>
<keyword evidence="7" id="KW-0106">Calcium</keyword>
<dbReference type="AlphaFoldDB" id="A0AAE0YRF0"/>
<dbReference type="GO" id="GO:0044322">
    <property type="term" value="C:endoplasmic reticulum quality control compartment"/>
    <property type="evidence" value="ECO:0007669"/>
    <property type="project" value="GOC"/>
</dbReference>
<dbReference type="FunFam" id="1.50.10.10:FF:000015">
    <property type="entry name" value="alpha-1,2-Mannosidase"/>
    <property type="match status" value="1"/>
</dbReference>
<dbReference type="GO" id="GO:0005975">
    <property type="term" value="P:carbohydrate metabolic process"/>
    <property type="evidence" value="ECO:0007669"/>
    <property type="project" value="InterPro"/>
</dbReference>
<proteinExistence type="inferred from homology"/>
<comment type="cofactor">
    <cofactor evidence="7">
        <name>Ca(2+)</name>
        <dbReference type="ChEBI" id="CHEBI:29108"/>
    </cofactor>
</comment>
<keyword evidence="4" id="KW-0325">Glycoprotein</keyword>
<evidence type="ECO:0000313" key="10">
    <source>
        <dbReference type="EMBL" id="KAK3753851.1"/>
    </source>
</evidence>
<evidence type="ECO:0000256" key="7">
    <source>
        <dbReference type="PIRSR" id="PIRSR601382-2"/>
    </source>
</evidence>
<keyword evidence="8" id="KW-0378">Hydrolase</keyword>
<dbReference type="InterPro" id="IPR001382">
    <property type="entry name" value="Glyco_hydro_47"/>
</dbReference>
<keyword evidence="8" id="KW-0326">Glycosidase</keyword>
<comment type="similarity">
    <text evidence="2 8">Belongs to the glycosyl hydrolase 47 family.</text>
</comment>
<accession>A0AAE0YRF0</accession>
<gene>
    <name evidence="10" type="ORF">RRG08_006238</name>
</gene>
<dbReference type="Pfam" id="PF01532">
    <property type="entry name" value="Glyco_hydro_47"/>
    <property type="match status" value="1"/>
</dbReference>
<evidence type="ECO:0000256" key="4">
    <source>
        <dbReference type="ARBA" id="ARBA00023180"/>
    </source>
</evidence>
<dbReference type="PRINTS" id="PR00747">
    <property type="entry name" value="GLYHDRLASE47"/>
</dbReference>
<dbReference type="InterPro" id="IPR012341">
    <property type="entry name" value="6hp_glycosidase-like_sf"/>
</dbReference>
<feature type="binding site" evidence="7">
    <location>
        <position position="510"/>
    </location>
    <ligand>
        <name>Ca(2+)</name>
        <dbReference type="ChEBI" id="CHEBI:29108"/>
    </ligand>
</feature>
<protein>
    <recommendedName>
        <fullName evidence="8">alpha-1,2-Mannosidase</fullName>
        <ecNumber evidence="8">3.2.1.-</ecNumber>
    </recommendedName>
</protein>
<feature type="compositionally biased region" description="Basic and acidic residues" evidence="9">
    <location>
        <begin position="605"/>
        <end position="614"/>
    </location>
</feature>
<dbReference type="EC" id="3.2.1.-" evidence="8"/>
<dbReference type="GO" id="GO:1904380">
    <property type="term" value="P:endoplasmic reticulum mannose trimming"/>
    <property type="evidence" value="ECO:0007669"/>
    <property type="project" value="InterPro"/>
</dbReference>
<dbReference type="InterPro" id="IPR036026">
    <property type="entry name" value="Seven-hairpin_glycosidases"/>
</dbReference>
<feature type="active site" description="Proton donor" evidence="6">
    <location>
        <position position="386"/>
    </location>
</feature>
<dbReference type="InterPro" id="IPR044674">
    <property type="entry name" value="EDEM1/2/3"/>
</dbReference>
<dbReference type="PANTHER" id="PTHR45679">
    <property type="entry name" value="ER DEGRADATION-ENHANCING ALPHA-MANNOSIDASE-LIKE PROTEIN 2"/>
    <property type="match status" value="1"/>
</dbReference>
<dbReference type="GO" id="GO:1904154">
    <property type="term" value="P:positive regulation of retrograde protein transport, ER to cytosol"/>
    <property type="evidence" value="ECO:0007669"/>
    <property type="project" value="UniProtKB-ARBA"/>
</dbReference>
<feature type="active site" evidence="6">
    <location>
        <position position="407"/>
    </location>
</feature>
<dbReference type="PANTHER" id="PTHR45679:SF6">
    <property type="entry name" value="ER DEGRADATION-ENHANCING ALPHA-MANNOSIDASE-LIKE PROTEIN 2"/>
    <property type="match status" value="1"/>
</dbReference>
<evidence type="ECO:0000256" key="2">
    <source>
        <dbReference type="ARBA" id="ARBA00007658"/>
    </source>
</evidence>
<reference evidence="10" key="1">
    <citation type="journal article" date="2023" name="G3 (Bethesda)">
        <title>A reference genome for the long-term kleptoplast-retaining sea slug Elysia crispata morphotype clarki.</title>
        <authorList>
            <person name="Eastman K.E."/>
            <person name="Pendleton A.L."/>
            <person name="Shaikh M.A."/>
            <person name="Suttiyut T."/>
            <person name="Ogas R."/>
            <person name="Tomko P."/>
            <person name="Gavelis G."/>
            <person name="Widhalm J.R."/>
            <person name="Wisecaver J.H."/>
        </authorList>
    </citation>
    <scope>NUCLEOTIDE SEQUENCE</scope>
    <source>
        <strain evidence="10">ECLA1</strain>
    </source>
</reference>
<dbReference type="GO" id="GO:0016020">
    <property type="term" value="C:membrane"/>
    <property type="evidence" value="ECO:0007669"/>
    <property type="project" value="InterPro"/>
</dbReference>
<evidence type="ECO:0000256" key="6">
    <source>
        <dbReference type="PIRSR" id="PIRSR601382-1"/>
    </source>
</evidence>
<keyword evidence="7" id="KW-0479">Metal-binding</keyword>
<name>A0AAE0YRF0_9GAST</name>
<dbReference type="EMBL" id="JAWDGP010005687">
    <property type="protein sequence ID" value="KAK3753851.1"/>
    <property type="molecule type" value="Genomic_DNA"/>
</dbReference>
<evidence type="ECO:0000256" key="1">
    <source>
        <dbReference type="ARBA" id="ARBA00004240"/>
    </source>
</evidence>
<dbReference type="Proteomes" id="UP001283361">
    <property type="component" value="Unassembled WGS sequence"/>
</dbReference>
<feature type="active site" description="Proton donor" evidence="6">
    <location>
        <position position="152"/>
    </location>
</feature>
<feature type="compositionally biased region" description="Acidic residues" evidence="9">
    <location>
        <begin position="615"/>
        <end position="644"/>
    </location>
</feature>
<sequence length="951" mass="108115">MIRCTAGNKSYRKHLVIGSRQYHHQTRCPVNAPYSEETGSTSSPGGGKSFATFDCPDQRVGEINITAYREKAKQMFYHAYNGYLNHAYPYDELQPLTCKGHDTWGSYSLTLIDAMDTLVVMGNHSEFRRIAQLLIDKGESFFDTDINASVFETNIRIVGGLLSAHLLMSRAEMVLEPAWPCSGPLLRMAENIARKILPAFDTPTGMPYGTVNLRHGVPKGETTVTCTAGVGTFLLEFGALSRLTGDPIFEKTAVRAVRALWKFRSPLGLLGNHIDVSTGKWTAMDSGIGGGVDSYFEYLVKGAIMFNVPEFLHMFREYEASIKRYLKRDDWYMWAHMTKGTISLPLFTSLDGYWPSIQGMLGDIDEAMKTLHNFHQVWRQFGFTPEYYNIPNANVHQGREGYPLRPEIIESAMYLYRATKDPYLLEIGVDILEGIEQGARTSCGYATVKDVRDHRLEDRMESFFLAETAKYLYLLFDPDNFLHENGSRGEIRHTPGGVCILGAGGYVFNTEAHPMDLAAVHCCSAEKREEDRMLQEMEDNIDLLALLGLTDQKDDDRADGFWEEFKDSTSRRNEWKLKYRAFKHEREKYLHEKKEESCQSGGSENCEKQVHSDDEINDEEEDDDFDDDFDELDEAGNEEEEEDKKEEVHHQGQTNLVDMTKFTEMERNFTRAFMEELQMKSFLKNLSTEVANKMRLSFKETEYELMANSVAKKLDDASLLKEEQAVAANKSKTDFESAEESKATEKTNKNIPSDLIIEGVNEDDSDDDVHDKIENGESEKDSELQKSKKPQEPKVVHLKISAVPEITSKIEEPADSNSQTLADKTIGSKNFESNGKFKQHIQLQLQKEDEQQKIEKYTLDQISPKSPSPLDKRTNLLAITTKLLEMFSSESKSSKEGESNSKNKSPSLAGLYAALSNYSLNYFNDPWVMHCPSRPFHHRLSIYGEMFPDET</sequence>
<evidence type="ECO:0000256" key="3">
    <source>
        <dbReference type="ARBA" id="ARBA00022824"/>
    </source>
</evidence>
<dbReference type="GO" id="GO:0005509">
    <property type="term" value="F:calcium ion binding"/>
    <property type="evidence" value="ECO:0007669"/>
    <property type="project" value="InterPro"/>
</dbReference>
<dbReference type="SUPFAM" id="SSF48225">
    <property type="entry name" value="Seven-hairpin glycosidases"/>
    <property type="match status" value="1"/>
</dbReference>
<keyword evidence="11" id="KW-1185">Reference proteome</keyword>
<feature type="active site" evidence="6">
    <location>
        <position position="293"/>
    </location>
</feature>
<comment type="function">
    <text evidence="5">Involved in the endoplasmic reticulum-associated degradation (ERAD) pathway that targets misfolded glycoproteins for degradation in an N-glycan-dependent manner. May initiate ERAD by promoting the first mannose trimming step of ERAD substrates, from Man9GlcNAc2 to Man8GlcNAc2. Seems to recognize and bind to exposed hydrophobic regions in target proteins.</text>
</comment>
<feature type="region of interest" description="Disordered" evidence="9">
    <location>
        <begin position="727"/>
        <end position="795"/>
    </location>
</feature>
<evidence type="ECO:0000256" key="5">
    <source>
        <dbReference type="ARBA" id="ARBA00054385"/>
    </source>
</evidence>
<comment type="subcellular location">
    <subcellularLocation>
        <location evidence="1">Endoplasmic reticulum</location>
    </subcellularLocation>
</comment>
<comment type="caution">
    <text evidence="10">The sequence shown here is derived from an EMBL/GenBank/DDBJ whole genome shotgun (WGS) entry which is preliminary data.</text>
</comment>
<dbReference type="Gene3D" id="1.50.10.10">
    <property type="match status" value="1"/>
</dbReference>
<dbReference type="GO" id="GO:0004571">
    <property type="term" value="F:mannosyl-oligosaccharide 1,2-alpha-mannosidase activity"/>
    <property type="evidence" value="ECO:0007669"/>
    <property type="project" value="InterPro"/>
</dbReference>
<evidence type="ECO:0000313" key="11">
    <source>
        <dbReference type="Proteomes" id="UP001283361"/>
    </source>
</evidence>
<feature type="compositionally biased region" description="Basic and acidic residues" evidence="9">
    <location>
        <begin position="769"/>
        <end position="795"/>
    </location>
</feature>
<organism evidence="10 11">
    <name type="scientific">Elysia crispata</name>
    <name type="common">lettuce slug</name>
    <dbReference type="NCBI Taxonomy" id="231223"/>
    <lineage>
        <taxon>Eukaryota</taxon>
        <taxon>Metazoa</taxon>
        <taxon>Spiralia</taxon>
        <taxon>Lophotrochozoa</taxon>
        <taxon>Mollusca</taxon>
        <taxon>Gastropoda</taxon>
        <taxon>Heterobranchia</taxon>
        <taxon>Euthyneura</taxon>
        <taxon>Panpulmonata</taxon>
        <taxon>Sacoglossa</taxon>
        <taxon>Placobranchoidea</taxon>
        <taxon>Plakobranchidae</taxon>
        <taxon>Elysia</taxon>
    </lineage>
</organism>
<keyword evidence="3" id="KW-0256">Endoplasmic reticulum</keyword>
<feature type="region of interest" description="Disordered" evidence="9">
    <location>
        <begin position="591"/>
        <end position="652"/>
    </location>
</feature>
<feature type="compositionally biased region" description="Basic and acidic residues" evidence="9">
    <location>
        <begin position="731"/>
        <end position="748"/>
    </location>
</feature>
<evidence type="ECO:0000256" key="9">
    <source>
        <dbReference type="SAM" id="MobiDB-lite"/>
    </source>
</evidence>